<proteinExistence type="predicted"/>
<reference evidence="2 3" key="1">
    <citation type="submission" date="2018-11" db="EMBL/GenBank/DDBJ databases">
        <title>Genomes From Bacteria Associated with the Canine Oral Cavity: a Test Case for Automated Genome-Based Taxonomic Assignment.</title>
        <authorList>
            <person name="Coil D.A."/>
            <person name="Jospin G."/>
            <person name="Darling A.E."/>
            <person name="Wallis C."/>
            <person name="Davis I.J."/>
            <person name="Harris S."/>
            <person name="Eisen J.A."/>
            <person name="Holcombe L.J."/>
            <person name="O'Flynn C."/>
        </authorList>
    </citation>
    <scope>NUCLEOTIDE SEQUENCE [LARGE SCALE GENOMIC DNA]</scope>
    <source>
        <strain evidence="2 3">OH887_COT-365</strain>
    </source>
</reference>
<dbReference type="Proteomes" id="UP000280819">
    <property type="component" value="Unassembled WGS sequence"/>
</dbReference>
<dbReference type="EMBL" id="RQZG01000006">
    <property type="protein sequence ID" value="RRD05364.1"/>
    <property type="molecule type" value="Genomic_DNA"/>
</dbReference>
<protein>
    <submittedName>
        <fullName evidence="2">Uncharacterized protein</fullName>
    </submittedName>
</protein>
<accession>A0A3P1T7H7</accession>
<feature type="region of interest" description="Disordered" evidence="1">
    <location>
        <begin position="176"/>
        <end position="205"/>
    </location>
</feature>
<feature type="compositionally biased region" description="Basic and acidic residues" evidence="1">
    <location>
        <begin position="177"/>
        <end position="191"/>
    </location>
</feature>
<organism evidence="2 3">
    <name type="scientific">Arachnia propionica</name>
    <dbReference type="NCBI Taxonomy" id="1750"/>
    <lineage>
        <taxon>Bacteria</taxon>
        <taxon>Bacillati</taxon>
        <taxon>Actinomycetota</taxon>
        <taxon>Actinomycetes</taxon>
        <taxon>Propionibacteriales</taxon>
        <taxon>Propionibacteriaceae</taxon>
        <taxon>Arachnia</taxon>
    </lineage>
</organism>
<sequence>MPERRGDPEGGEEGASALQMHAISEQNEMWQRRLDDGMVLTKAAAGMVKYPGVEAVAEITDHFLVQPALADAFPTGFKAQDVTRSGRETTEEFMKGILMATAAEEVDFSQATTPLISLYDSAGGKIKVVDEEGNLLPLESMTPNSRGRFFDYLTGDLSDWEFQSAAETVSDEITAAHQERQDAVRHEETKRAGGLGAQAQEQEEE</sequence>
<evidence type="ECO:0000256" key="1">
    <source>
        <dbReference type="SAM" id="MobiDB-lite"/>
    </source>
</evidence>
<dbReference type="RefSeq" id="WP_124844106.1">
    <property type="nucleotide sequence ID" value="NZ_JAUNKP010000018.1"/>
</dbReference>
<dbReference type="AlphaFoldDB" id="A0A3P1T7H7"/>
<evidence type="ECO:0000313" key="2">
    <source>
        <dbReference type="EMBL" id="RRD05364.1"/>
    </source>
</evidence>
<name>A0A3P1T7H7_9ACTN</name>
<gene>
    <name evidence="2" type="ORF">EII34_06415</name>
</gene>
<evidence type="ECO:0000313" key="3">
    <source>
        <dbReference type="Proteomes" id="UP000280819"/>
    </source>
</evidence>
<comment type="caution">
    <text evidence="2">The sequence shown here is derived from an EMBL/GenBank/DDBJ whole genome shotgun (WGS) entry which is preliminary data.</text>
</comment>